<dbReference type="AlphaFoldDB" id="A0A8J5QYX0"/>
<protein>
    <recommendedName>
        <fullName evidence="9">Tetraspanin</fullName>
    </recommendedName>
</protein>
<keyword evidence="3 6" id="KW-0812">Transmembrane</keyword>
<dbReference type="CDD" id="cd03127">
    <property type="entry name" value="tetraspanin_LEL"/>
    <property type="match status" value="1"/>
</dbReference>
<dbReference type="Proteomes" id="UP000729913">
    <property type="component" value="Unassembled WGS sequence"/>
</dbReference>
<dbReference type="Pfam" id="PF00335">
    <property type="entry name" value="Tetraspanin"/>
    <property type="match status" value="1"/>
</dbReference>
<comment type="caution">
    <text evidence="7">The sequence shown here is derived from an EMBL/GenBank/DDBJ whole genome shotgun (WGS) entry which is preliminary data.</text>
</comment>
<comment type="similarity">
    <text evidence="2">Belongs to the tetraspanin (TM4SF) family.</text>
</comment>
<dbReference type="GO" id="GO:0005886">
    <property type="term" value="C:plasma membrane"/>
    <property type="evidence" value="ECO:0007669"/>
    <property type="project" value="TreeGrafter"/>
</dbReference>
<dbReference type="PANTHER" id="PTHR19282">
    <property type="entry name" value="TETRASPANIN"/>
    <property type="match status" value="1"/>
</dbReference>
<keyword evidence="5 6" id="KW-0472">Membrane</keyword>
<evidence type="ECO:0000256" key="5">
    <source>
        <dbReference type="ARBA" id="ARBA00023136"/>
    </source>
</evidence>
<evidence type="ECO:0000256" key="2">
    <source>
        <dbReference type="ARBA" id="ARBA00006840"/>
    </source>
</evidence>
<evidence type="ECO:0000313" key="8">
    <source>
        <dbReference type="Proteomes" id="UP000729913"/>
    </source>
</evidence>
<evidence type="ECO:0000313" key="7">
    <source>
        <dbReference type="EMBL" id="KAG8042763.1"/>
    </source>
</evidence>
<evidence type="ECO:0000256" key="4">
    <source>
        <dbReference type="ARBA" id="ARBA00022989"/>
    </source>
</evidence>
<comment type="subcellular location">
    <subcellularLocation>
        <location evidence="1">Membrane</location>
        <topology evidence="1">Multi-pass membrane protein</topology>
    </subcellularLocation>
</comment>
<dbReference type="InterPro" id="IPR018499">
    <property type="entry name" value="Tetraspanin/Peripherin"/>
</dbReference>
<dbReference type="InterPro" id="IPR000301">
    <property type="entry name" value="Tetraspanin_animals"/>
</dbReference>
<name>A0A8J5QYX0_9HYME</name>
<feature type="transmembrane region" description="Helical" evidence="6">
    <location>
        <begin position="49"/>
        <end position="74"/>
    </location>
</feature>
<dbReference type="PIRSF" id="PIRSF002419">
    <property type="entry name" value="Tetraspanin"/>
    <property type="match status" value="1"/>
</dbReference>
<evidence type="ECO:0008006" key="9">
    <source>
        <dbReference type="Google" id="ProtNLM"/>
    </source>
</evidence>
<organism evidence="7 8">
    <name type="scientific">Cotesia typhae</name>
    <dbReference type="NCBI Taxonomy" id="2053667"/>
    <lineage>
        <taxon>Eukaryota</taxon>
        <taxon>Metazoa</taxon>
        <taxon>Ecdysozoa</taxon>
        <taxon>Arthropoda</taxon>
        <taxon>Hexapoda</taxon>
        <taxon>Insecta</taxon>
        <taxon>Pterygota</taxon>
        <taxon>Neoptera</taxon>
        <taxon>Endopterygota</taxon>
        <taxon>Hymenoptera</taxon>
        <taxon>Apocrita</taxon>
        <taxon>Ichneumonoidea</taxon>
        <taxon>Braconidae</taxon>
        <taxon>Microgastrinae</taxon>
        <taxon>Cotesia</taxon>
    </lineage>
</organism>
<feature type="transmembrane region" description="Helical" evidence="6">
    <location>
        <begin position="81"/>
        <end position="104"/>
    </location>
</feature>
<feature type="transmembrane region" description="Helical" evidence="6">
    <location>
        <begin position="12"/>
        <end position="37"/>
    </location>
</feature>
<reference evidence="7" key="1">
    <citation type="submission" date="2020-03" db="EMBL/GenBank/DDBJ databases">
        <authorList>
            <person name="Chebbi M.A."/>
            <person name="Drezen J.M."/>
        </authorList>
    </citation>
    <scope>NUCLEOTIDE SEQUENCE</scope>
    <source>
        <tissue evidence="7">Whole body</tissue>
    </source>
</reference>
<proteinExistence type="inferred from homology"/>
<sequence length="241" mass="26552">MNCGENTIKYLLFIFNFIFTLCGLALIIPAVIIYVNIKDVSTEMQENVIFPVIAIIIIGSIIFVIAFFGCCGAIRDSHCMIVTFAILLLTILVAQIAIAILAFIKLKGFDRQSFDNTYEEMFNDYWKEDKKEDRIFIDLVQTALSCCGIEGPGDFSDNRSGFNGTVPMSCCPIDSKNHQQQGCNQPYPNGCSENVAAFFQLAGKLLGGIALGIAGVELIGIIFALCLANSIRNADRRAYRV</sequence>
<accession>A0A8J5QYX0</accession>
<dbReference type="PANTHER" id="PTHR19282:SF521">
    <property type="entry name" value="IP01817P-RELATED"/>
    <property type="match status" value="1"/>
</dbReference>
<feature type="transmembrane region" description="Helical" evidence="6">
    <location>
        <begin position="205"/>
        <end position="228"/>
    </location>
</feature>
<evidence type="ECO:0000256" key="1">
    <source>
        <dbReference type="ARBA" id="ARBA00004141"/>
    </source>
</evidence>
<keyword evidence="4 6" id="KW-1133">Transmembrane helix</keyword>
<gene>
    <name evidence="7" type="ORF">G9C98_005403</name>
</gene>
<evidence type="ECO:0000256" key="3">
    <source>
        <dbReference type="ARBA" id="ARBA00022692"/>
    </source>
</evidence>
<dbReference type="OrthoDB" id="71600at2759"/>
<evidence type="ECO:0000256" key="6">
    <source>
        <dbReference type="SAM" id="Phobius"/>
    </source>
</evidence>
<reference evidence="7" key="2">
    <citation type="submission" date="2021-04" db="EMBL/GenBank/DDBJ databases">
        <title>Genome-wide patterns of bracovirus chromosomal integration into multiple host tissues during parasitism.</title>
        <authorList>
            <person name="Chebbi M.A.C."/>
        </authorList>
    </citation>
    <scope>NUCLEOTIDE SEQUENCE</scope>
    <source>
        <tissue evidence="7">Whole body</tissue>
    </source>
</reference>
<keyword evidence="8" id="KW-1185">Reference proteome</keyword>
<dbReference type="EMBL" id="JAAOIC020000001">
    <property type="protein sequence ID" value="KAG8042763.1"/>
    <property type="molecule type" value="Genomic_DNA"/>
</dbReference>